<keyword evidence="1" id="KW-0560">Oxidoreductase</keyword>
<gene>
    <name evidence="3" type="ORF">ACETWP_17055</name>
</gene>
<evidence type="ECO:0000313" key="4">
    <source>
        <dbReference type="Proteomes" id="UP001575652"/>
    </source>
</evidence>
<evidence type="ECO:0000259" key="2">
    <source>
        <dbReference type="Pfam" id="PF16884"/>
    </source>
</evidence>
<dbReference type="InterPro" id="IPR041694">
    <property type="entry name" value="ADH_N_2"/>
</dbReference>
<dbReference type="EMBL" id="JBHDLJ010000021">
    <property type="protein sequence ID" value="MFB0836301.1"/>
    <property type="molecule type" value="Genomic_DNA"/>
</dbReference>
<dbReference type="InterPro" id="IPR045010">
    <property type="entry name" value="MDR_fam"/>
</dbReference>
<dbReference type="Gene3D" id="3.90.180.10">
    <property type="entry name" value="Medium-chain alcohol dehydrogenases, catalytic domain"/>
    <property type="match status" value="1"/>
</dbReference>
<organism evidence="3 4">
    <name type="scientific">Arthrobacter halodurans</name>
    <dbReference type="NCBI Taxonomy" id="516699"/>
    <lineage>
        <taxon>Bacteria</taxon>
        <taxon>Bacillati</taxon>
        <taxon>Actinomycetota</taxon>
        <taxon>Actinomycetes</taxon>
        <taxon>Micrococcales</taxon>
        <taxon>Micrococcaceae</taxon>
        <taxon>Arthrobacter</taxon>
    </lineage>
</organism>
<accession>A0ABV4USU3</accession>
<proteinExistence type="predicted"/>
<dbReference type="SUPFAM" id="SSF50129">
    <property type="entry name" value="GroES-like"/>
    <property type="match status" value="1"/>
</dbReference>
<evidence type="ECO:0000313" key="3">
    <source>
        <dbReference type="EMBL" id="MFB0836301.1"/>
    </source>
</evidence>
<evidence type="ECO:0000256" key="1">
    <source>
        <dbReference type="ARBA" id="ARBA00023002"/>
    </source>
</evidence>
<dbReference type="Gene3D" id="3.40.50.720">
    <property type="entry name" value="NAD(P)-binding Rossmann-like Domain"/>
    <property type="match status" value="1"/>
</dbReference>
<feature type="domain" description="Oxidoreductase N-terminal" evidence="2">
    <location>
        <begin position="15"/>
        <end position="120"/>
    </location>
</feature>
<dbReference type="Pfam" id="PF16884">
    <property type="entry name" value="ADH_N_2"/>
    <property type="match status" value="1"/>
</dbReference>
<dbReference type="SUPFAM" id="SSF51735">
    <property type="entry name" value="NAD(P)-binding Rossmann-fold domains"/>
    <property type="match status" value="1"/>
</dbReference>
<dbReference type="InterPro" id="IPR036291">
    <property type="entry name" value="NAD(P)-bd_dom_sf"/>
</dbReference>
<protein>
    <recommendedName>
        <fullName evidence="2">Oxidoreductase N-terminal domain-containing protein</fullName>
    </recommendedName>
</protein>
<reference evidence="3 4" key="1">
    <citation type="submission" date="2024-09" db="EMBL/GenBank/DDBJ databases">
        <authorList>
            <person name="Salinas-Garcia M.A."/>
            <person name="Prieme A."/>
        </authorList>
    </citation>
    <scope>NUCLEOTIDE SEQUENCE [LARGE SCALE GENOMIC DNA]</scope>
    <source>
        <strain evidence="3 4">DSM 21081</strain>
    </source>
</reference>
<sequence>MTEDTTHRIPRHTTRIVLAERPHGTPTAATFRTEEAELPAPADGELLVGHRYISLDPYMRGRMSAGKSYAAPTPVGDVLPAETVSEVLESRHPDFAPGQLVVAYGGWQSAAVVPGAHARAVAANGLPASTALGVLGMPGFTAYAGLAEIGRVREGETLVVAAAAGPVGATVGQLARAAGARAVGIAGGPRKCAYLVEDLGFDAAIDHRSEDFGERLAAA</sequence>
<comment type="caution">
    <text evidence="3">The sequence shown here is derived from an EMBL/GenBank/DDBJ whole genome shotgun (WGS) entry which is preliminary data.</text>
</comment>
<dbReference type="InterPro" id="IPR011032">
    <property type="entry name" value="GroES-like_sf"/>
</dbReference>
<dbReference type="RefSeq" id="WP_373973487.1">
    <property type="nucleotide sequence ID" value="NZ_JBHDLJ010000021.1"/>
</dbReference>
<dbReference type="PANTHER" id="PTHR43205">
    <property type="entry name" value="PROSTAGLANDIN REDUCTASE"/>
    <property type="match status" value="1"/>
</dbReference>
<dbReference type="CDD" id="cd05288">
    <property type="entry name" value="PGDH"/>
    <property type="match status" value="1"/>
</dbReference>
<dbReference type="PANTHER" id="PTHR43205:SF7">
    <property type="entry name" value="PROSTAGLANDIN REDUCTASE 1"/>
    <property type="match status" value="1"/>
</dbReference>
<dbReference type="Proteomes" id="UP001575652">
    <property type="component" value="Unassembled WGS sequence"/>
</dbReference>
<name>A0ABV4USU3_9MICC</name>
<keyword evidence="4" id="KW-1185">Reference proteome</keyword>